<dbReference type="PATRIC" id="fig|1600.4.peg.1530"/>
<dbReference type="AlphaFoldDB" id="A0A0D6A4Z5"/>
<evidence type="ECO:0000313" key="1">
    <source>
        <dbReference type="EMBL" id="BAQ57888.1"/>
    </source>
</evidence>
<dbReference type="GeneID" id="78212982"/>
<proteinExistence type="predicted"/>
<reference evidence="1 2" key="1">
    <citation type="submission" date="2015-03" db="EMBL/GenBank/DDBJ databases">
        <title>Complete genome sequence of Lactobacillus acetotolerans NBRC 13120.</title>
        <authorList>
            <person name="Toh H."/>
            <person name="Morita H."/>
            <person name="Fujita N."/>
        </authorList>
    </citation>
    <scope>NUCLEOTIDE SEQUENCE [LARGE SCALE GENOMIC DNA]</scope>
    <source>
        <strain evidence="1 2">NBRC 13120</strain>
    </source>
</reference>
<name>A0A0D6A4Z5_9LACO</name>
<evidence type="ECO:0000313" key="2">
    <source>
        <dbReference type="Proteomes" id="UP000035709"/>
    </source>
</evidence>
<keyword evidence="2" id="KW-1185">Reference proteome</keyword>
<sequence>MKKAHNYTVKIDSDNQGSRNLFYYAGTINKVSYAMSFKDLPDGRVKLEEVRLTKDMPD</sequence>
<organism evidence="1 2">
    <name type="scientific">Lactobacillus acetotolerans</name>
    <dbReference type="NCBI Taxonomy" id="1600"/>
    <lineage>
        <taxon>Bacteria</taxon>
        <taxon>Bacillati</taxon>
        <taxon>Bacillota</taxon>
        <taxon>Bacilli</taxon>
        <taxon>Lactobacillales</taxon>
        <taxon>Lactobacillaceae</taxon>
        <taxon>Lactobacillus</taxon>
    </lineage>
</organism>
<dbReference type="Proteomes" id="UP000035709">
    <property type="component" value="Chromosome"/>
</dbReference>
<accession>A0A0D6A4Z5</accession>
<dbReference type="KEGG" id="lae:LBAT_1499"/>
<protein>
    <submittedName>
        <fullName evidence="1">Uncharacterized protein</fullName>
    </submittedName>
</protein>
<gene>
    <name evidence="1" type="ORF">LBAT_1499</name>
</gene>
<dbReference type="RefSeq" id="WP_156171255.1">
    <property type="nucleotide sequence ID" value="NZ_AP014808.1"/>
</dbReference>
<dbReference type="EMBL" id="AP014808">
    <property type="protein sequence ID" value="BAQ57888.1"/>
    <property type="molecule type" value="Genomic_DNA"/>
</dbReference>